<dbReference type="VEuPathDB" id="TriTrypDB:LpyrH10_12_0290"/>
<dbReference type="EMBL" id="LGTL01000012">
    <property type="protein sequence ID" value="KPA78723.1"/>
    <property type="molecule type" value="Genomic_DNA"/>
</dbReference>
<feature type="region of interest" description="Disordered" evidence="1">
    <location>
        <begin position="722"/>
        <end position="745"/>
    </location>
</feature>
<dbReference type="RefSeq" id="XP_015657162.1">
    <property type="nucleotide sequence ID" value="XM_015804028.1"/>
</dbReference>
<keyword evidence="3" id="KW-1185">Reference proteome</keyword>
<proteinExistence type="predicted"/>
<feature type="compositionally biased region" description="Basic and acidic residues" evidence="1">
    <location>
        <begin position="451"/>
        <end position="461"/>
    </location>
</feature>
<feature type="region of interest" description="Disordered" evidence="1">
    <location>
        <begin position="298"/>
        <end position="336"/>
    </location>
</feature>
<protein>
    <submittedName>
        <fullName evidence="2">Uncharacterized protein</fullName>
    </submittedName>
</protein>
<dbReference type="OrthoDB" id="265030at2759"/>
<dbReference type="Proteomes" id="UP000037923">
    <property type="component" value="Unassembled WGS sequence"/>
</dbReference>
<feature type="region of interest" description="Disordered" evidence="1">
    <location>
        <begin position="366"/>
        <end position="395"/>
    </location>
</feature>
<feature type="region of interest" description="Disordered" evidence="1">
    <location>
        <begin position="114"/>
        <end position="165"/>
    </location>
</feature>
<gene>
    <name evidence="2" type="ORF">ABB37_05851</name>
</gene>
<feature type="compositionally biased region" description="Basic and acidic residues" evidence="1">
    <location>
        <begin position="551"/>
        <end position="561"/>
    </location>
</feature>
<feature type="region of interest" description="Disordered" evidence="1">
    <location>
        <begin position="432"/>
        <end position="461"/>
    </location>
</feature>
<reference evidence="2 3" key="1">
    <citation type="submission" date="2015-07" db="EMBL/GenBank/DDBJ databases">
        <title>High-quality genome of monoxenous trypanosomatid Leptomonas pyrrhocoris.</title>
        <authorList>
            <person name="Flegontov P."/>
            <person name="Butenko A."/>
            <person name="Firsov S."/>
            <person name="Vlcek C."/>
            <person name="Logacheva M.D."/>
            <person name="Field M."/>
            <person name="Filatov D."/>
            <person name="Flegontova O."/>
            <person name="Gerasimov E."/>
            <person name="Jackson A.P."/>
            <person name="Kelly S."/>
            <person name="Opperdoes F."/>
            <person name="O'Reilly A."/>
            <person name="Votypka J."/>
            <person name="Yurchenko V."/>
            <person name="Lukes J."/>
        </authorList>
    </citation>
    <scope>NUCLEOTIDE SEQUENCE [LARGE SCALE GENOMIC DNA]</scope>
    <source>
        <strain evidence="2">H10</strain>
    </source>
</reference>
<feature type="compositionally biased region" description="Polar residues" evidence="1">
    <location>
        <begin position="722"/>
        <end position="731"/>
    </location>
</feature>
<evidence type="ECO:0000313" key="3">
    <source>
        <dbReference type="Proteomes" id="UP000037923"/>
    </source>
</evidence>
<dbReference type="OMA" id="MWRSAFG"/>
<comment type="caution">
    <text evidence="2">The sequence shown here is derived from an EMBL/GenBank/DDBJ whole genome shotgun (WGS) entry which is preliminary data.</text>
</comment>
<feature type="compositionally biased region" description="Polar residues" evidence="1">
    <location>
        <begin position="531"/>
        <end position="541"/>
    </location>
</feature>
<organism evidence="2 3">
    <name type="scientific">Leptomonas pyrrhocoris</name>
    <name type="common">Firebug parasite</name>
    <dbReference type="NCBI Taxonomy" id="157538"/>
    <lineage>
        <taxon>Eukaryota</taxon>
        <taxon>Discoba</taxon>
        <taxon>Euglenozoa</taxon>
        <taxon>Kinetoplastea</taxon>
        <taxon>Metakinetoplastina</taxon>
        <taxon>Trypanosomatida</taxon>
        <taxon>Trypanosomatidae</taxon>
        <taxon>Leishmaniinae</taxon>
        <taxon>Leptomonas</taxon>
    </lineage>
</organism>
<feature type="region of interest" description="Disordered" evidence="1">
    <location>
        <begin position="80"/>
        <end position="102"/>
    </location>
</feature>
<name>A0A0M9FYR6_LEPPY</name>
<feature type="region of interest" description="Disordered" evidence="1">
    <location>
        <begin position="666"/>
        <end position="693"/>
    </location>
</feature>
<feature type="compositionally biased region" description="Acidic residues" evidence="1">
    <location>
        <begin position="432"/>
        <end position="441"/>
    </location>
</feature>
<dbReference type="AlphaFoldDB" id="A0A0M9FYR6"/>
<dbReference type="GeneID" id="26906141"/>
<accession>A0A0M9FYR6</accession>
<evidence type="ECO:0000313" key="2">
    <source>
        <dbReference type="EMBL" id="KPA78723.1"/>
    </source>
</evidence>
<feature type="region of interest" description="Disordered" evidence="1">
    <location>
        <begin position="516"/>
        <end position="566"/>
    </location>
</feature>
<sequence>MNLAVSHASLSHGGYQFSFPSFTVKGVKSGVPPPPLSKQPQRQQIMNSAYDLDPHAPSTPLMSSSVPTDIRARAQQPPETLHAPSAFPYRRHGQGVAGESPGLQRISHTRRPWQSMGEWNSTGRVHDDGHPRQPGASRAAEEEVNLATTKRHDGQRRRGSAAVLSDTSCDAQNIEGTAFLLTAEPSVAAVNAILPDTAHIRDYRFPSIFDQLSKASSPPQSFLLAPGVQPSLLEPELTSAAPSVMWRSAFGSFSTARLDEEGGGDRRTEKEARDFIAAPRSLYGSVVAGGSRTEMGSFFSPMNIPPPALSSNSGAEEEETKNPPHRRGPPARGAVDVKSLHVEAPLSDEDDEGSHESKTRTLALAAHPSDATQRGHHNASEPRISQGGSRHCRPLPKTLVKTSSLFIASGSSFHQPGRTTSKCESDFWDVPQEADSDEEASESGSIGAVVDAKERRSQRSELARKVTMYGRNWLEETGRGGVKGSAGQTGNSIIYSNNEDGTPAALHANSHETPLCHHRHRHHHSDEGDNISPSSASFYRGNSSDSDNSSDDGHTNTDGRHTCQPPWQQDVAALPQQEERESVVDVAVLQRILSATVDCNGGLEEEEEEEYVRAYPTAPVPPLHPPRPERPAYAPPTVAAAPLRTPYFGRVGNASPFRYATAAQQQQRQHHRRSTPTRCVAGNGFTQPGRNAGGGITGTHAAVYVRMFARGQGCHTSINGRCTSSPSSAGSPNGHAVPFRQTATGRPRVHQLLGLNPRADIRWVRSPDWRRMPPK</sequence>
<evidence type="ECO:0000256" key="1">
    <source>
        <dbReference type="SAM" id="MobiDB-lite"/>
    </source>
</evidence>